<dbReference type="SMART" id="SM00530">
    <property type="entry name" value="HTH_XRE"/>
    <property type="match status" value="1"/>
</dbReference>
<dbReference type="Pfam" id="PF01381">
    <property type="entry name" value="HTH_3"/>
    <property type="match status" value="1"/>
</dbReference>
<evidence type="ECO:0000313" key="2">
    <source>
        <dbReference type="EMBL" id="MFJ1270009.1"/>
    </source>
</evidence>
<feature type="domain" description="HTH cro/C1-type" evidence="1">
    <location>
        <begin position="73"/>
        <end position="127"/>
    </location>
</feature>
<dbReference type="EMBL" id="JBGORX010000011">
    <property type="protein sequence ID" value="MFJ1270009.1"/>
    <property type="molecule type" value="Genomic_DNA"/>
</dbReference>
<reference evidence="2 3" key="1">
    <citation type="submission" date="2024-08" db="EMBL/GenBank/DDBJ databases">
        <title>Draft Genome Sequence of Legionella lytica strain DSB2004, Isolated From a Fire Sprinkler System.</title>
        <authorList>
            <person name="Everhart A.D."/>
            <person name="Kidane D.T."/>
            <person name="Farone A.L."/>
            <person name="Farone M.B."/>
        </authorList>
    </citation>
    <scope>NUCLEOTIDE SEQUENCE [LARGE SCALE GENOMIC DNA]</scope>
    <source>
        <strain evidence="2 3">DSB2004</strain>
    </source>
</reference>
<dbReference type="PROSITE" id="PS50943">
    <property type="entry name" value="HTH_CROC1"/>
    <property type="match status" value="1"/>
</dbReference>
<name>A0ABW8DBD1_9GAMM</name>
<proteinExistence type="predicted"/>
<dbReference type="SUPFAM" id="SSF47413">
    <property type="entry name" value="lambda repressor-like DNA-binding domains"/>
    <property type="match status" value="1"/>
</dbReference>
<protein>
    <submittedName>
        <fullName evidence="2">Helix-turn-helix domain-containing protein</fullName>
    </submittedName>
</protein>
<organism evidence="2 3">
    <name type="scientific">Legionella lytica</name>
    <dbReference type="NCBI Taxonomy" id="96232"/>
    <lineage>
        <taxon>Bacteria</taxon>
        <taxon>Pseudomonadati</taxon>
        <taxon>Pseudomonadota</taxon>
        <taxon>Gammaproteobacteria</taxon>
        <taxon>Legionellales</taxon>
        <taxon>Legionellaceae</taxon>
        <taxon>Legionella</taxon>
    </lineage>
</organism>
<dbReference type="Proteomes" id="UP001615550">
    <property type="component" value="Unassembled WGS sequence"/>
</dbReference>
<dbReference type="Gene3D" id="1.10.260.40">
    <property type="entry name" value="lambda repressor-like DNA-binding domains"/>
    <property type="match status" value="1"/>
</dbReference>
<sequence>MQALTKKHHIKKQTTKDKIIHVQVGRWTYAIPKKVAEQYRVESDERNSKEEFVSVEELFSDLNEQYTKAGALLKGLRARENLNQIEFAKLINVTQANLSKMENGRRPIGKTIAKRLEQTFNVNYKYFLE</sequence>
<dbReference type="RefSeq" id="WP_400188821.1">
    <property type="nucleotide sequence ID" value="NZ_JBGORX010000011.1"/>
</dbReference>
<dbReference type="CDD" id="cd00093">
    <property type="entry name" value="HTH_XRE"/>
    <property type="match status" value="1"/>
</dbReference>
<comment type="caution">
    <text evidence="2">The sequence shown here is derived from an EMBL/GenBank/DDBJ whole genome shotgun (WGS) entry which is preliminary data.</text>
</comment>
<keyword evidence="3" id="KW-1185">Reference proteome</keyword>
<evidence type="ECO:0000259" key="1">
    <source>
        <dbReference type="PROSITE" id="PS50943"/>
    </source>
</evidence>
<evidence type="ECO:0000313" key="3">
    <source>
        <dbReference type="Proteomes" id="UP001615550"/>
    </source>
</evidence>
<accession>A0ABW8DBD1</accession>
<gene>
    <name evidence="2" type="ORF">ACD661_15730</name>
</gene>
<dbReference type="InterPro" id="IPR001387">
    <property type="entry name" value="Cro/C1-type_HTH"/>
</dbReference>
<dbReference type="InterPro" id="IPR010982">
    <property type="entry name" value="Lambda_DNA-bd_dom_sf"/>
</dbReference>